<accession>A0ABW7Z2R7</accession>
<evidence type="ECO:0000313" key="7">
    <source>
        <dbReference type="Proteomes" id="UP001612741"/>
    </source>
</evidence>
<evidence type="ECO:0000256" key="4">
    <source>
        <dbReference type="PROSITE-ProRule" id="PRU00335"/>
    </source>
</evidence>
<protein>
    <submittedName>
        <fullName evidence="6">TetR/AcrR family transcriptional regulator</fullName>
    </submittedName>
</protein>
<evidence type="ECO:0000256" key="1">
    <source>
        <dbReference type="ARBA" id="ARBA00023015"/>
    </source>
</evidence>
<keyword evidence="2 4" id="KW-0238">DNA-binding</keyword>
<dbReference type="RefSeq" id="WP_397087784.1">
    <property type="nucleotide sequence ID" value="NZ_JBITGY010000010.1"/>
</dbReference>
<evidence type="ECO:0000256" key="3">
    <source>
        <dbReference type="ARBA" id="ARBA00023163"/>
    </source>
</evidence>
<keyword evidence="7" id="KW-1185">Reference proteome</keyword>
<dbReference type="InterPro" id="IPR050109">
    <property type="entry name" value="HTH-type_TetR-like_transc_reg"/>
</dbReference>
<organism evidence="6 7">
    <name type="scientific">Nonomuraea typhae</name>
    <dbReference type="NCBI Taxonomy" id="2603600"/>
    <lineage>
        <taxon>Bacteria</taxon>
        <taxon>Bacillati</taxon>
        <taxon>Actinomycetota</taxon>
        <taxon>Actinomycetes</taxon>
        <taxon>Streptosporangiales</taxon>
        <taxon>Streptosporangiaceae</taxon>
        <taxon>Nonomuraea</taxon>
    </lineage>
</organism>
<dbReference type="InterPro" id="IPR001647">
    <property type="entry name" value="HTH_TetR"/>
</dbReference>
<sequence>MQPTGDRRELIIREAARLFVAQGYHATGMDEIGEAVGVTGPAIYRHFTGKDDLLLAIVAADTARAEAEIREVYQETGSPEHLLRALVGRRVRRALADADLMIVAAREVDNLPAGLRRPMVRRRRLMREEWAHLVAETHPGLPGPEVRAMADGVMALIFGLVAADAGCDEERLQRLAFEAALAALRVCGAG</sequence>
<dbReference type="Gene3D" id="1.10.357.10">
    <property type="entry name" value="Tetracycline Repressor, domain 2"/>
    <property type="match status" value="1"/>
</dbReference>
<reference evidence="6 7" key="1">
    <citation type="submission" date="2024-10" db="EMBL/GenBank/DDBJ databases">
        <title>The Natural Products Discovery Center: Release of the First 8490 Sequenced Strains for Exploring Actinobacteria Biosynthetic Diversity.</title>
        <authorList>
            <person name="Kalkreuter E."/>
            <person name="Kautsar S.A."/>
            <person name="Yang D."/>
            <person name="Bader C.D."/>
            <person name="Teijaro C.N."/>
            <person name="Fluegel L."/>
            <person name="Davis C.M."/>
            <person name="Simpson J.R."/>
            <person name="Lauterbach L."/>
            <person name="Steele A.D."/>
            <person name="Gui C."/>
            <person name="Meng S."/>
            <person name="Li G."/>
            <person name="Viehrig K."/>
            <person name="Ye F."/>
            <person name="Su P."/>
            <person name="Kiefer A.F."/>
            <person name="Nichols A."/>
            <person name="Cepeda A.J."/>
            <person name="Yan W."/>
            <person name="Fan B."/>
            <person name="Jiang Y."/>
            <person name="Adhikari A."/>
            <person name="Zheng C.-J."/>
            <person name="Schuster L."/>
            <person name="Cowan T.M."/>
            <person name="Smanski M.J."/>
            <person name="Chevrette M.G."/>
            <person name="De Carvalho L.P.S."/>
            <person name="Shen B."/>
        </authorList>
    </citation>
    <scope>NUCLEOTIDE SEQUENCE [LARGE SCALE GENOMIC DNA]</scope>
    <source>
        <strain evidence="6 7">NPDC050545</strain>
    </source>
</reference>
<proteinExistence type="predicted"/>
<dbReference type="Gene3D" id="1.10.10.60">
    <property type="entry name" value="Homeodomain-like"/>
    <property type="match status" value="1"/>
</dbReference>
<dbReference type="SUPFAM" id="SSF46689">
    <property type="entry name" value="Homeodomain-like"/>
    <property type="match status" value="1"/>
</dbReference>
<evidence type="ECO:0000256" key="2">
    <source>
        <dbReference type="ARBA" id="ARBA00023125"/>
    </source>
</evidence>
<gene>
    <name evidence="6" type="ORF">ACIBG2_34185</name>
</gene>
<keyword evidence="1" id="KW-0805">Transcription regulation</keyword>
<dbReference type="Proteomes" id="UP001612741">
    <property type="component" value="Unassembled WGS sequence"/>
</dbReference>
<name>A0ABW7Z2R7_9ACTN</name>
<evidence type="ECO:0000259" key="5">
    <source>
        <dbReference type="PROSITE" id="PS50977"/>
    </source>
</evidence>
<dbReference type="Pfam" id="PF00440">
    <property type="entry name" value="TetR_N"/>
    <property type="match status" value="1"/>
</dbReference>
<comment type="caution">
    <text evidence="6">The sequence shown here is derived from an EMBL/GenBank/DDBJ whole genome shotgun (WGS) entry which is preliminary data.</text>
</comment>
<feature type="domain" description="HTH tetR-type" evidence="5">
    <location>
        <begin position="5"/>
        <end position="65"/>
    </location>
</feature>
<dbReference type="EMBL" id="JBITGY010000010">
    <property type="protein sequence ID" value="MFI6502470.1"/>
    <property type="molecule type" value="Genomic_DNA"/>
</dbReference>
<dbReference type="PRINTS" id="PR00455">
    <property type="entry name" value="HTHTETR"/>
</dbReference>
<dbReference type="PANTHER" id="PTHR30055">
    <property type="entry name" value="HTH-TYPE TRANSCRIPTIONAL REGULATOR RUTR"/>
    <property type="match status" value="1"/>
</dbReference>
<evidence type="ECO:0000313" key="6">
    <source>
        <dbReference type="EMBL" id="MFI6502470.1"/>
    </source>
</evidence>
<dbReference type="PANTHER" id="PTHR30055:SF234">
    <property type="entry name" value="HTH-TYPE TRANSCRIPTIONAL REGULATOR BETI"/>
    <property type="match status" value="1"/>
</dbReference>
<feature type="DNA-binding region" description="H-T-H motif" evidence="4">
    <location>
        <begin position="28"/>
        <end position="47"/>
    </location>
</feature>
<dbReference type="InterPro" id="IPR009057">
    <property type="entry name" value="Homeodomain-like_sf"/>
</dbReference>
<keyword evidence="3" id="KW-0804">Transcription</keyword>
<dbReference type="PROSITE" id="PS50977">
    <property type="entry name" value="HTH_TETR_2"/>
    <property type="match status" value="1"/>
</dbReference>